<accession>A0A8H4EFK1</accession>
<sequence length="224" mass="23912">MEEESHIINPEGEVIIIGHNPNAPFAVWNDESAQVVEPADSEKLDEVANRLPAVLDFDSDSEASNDEPANVSVNEVNSVTSKADVRIQVSAKHLMLASPVSKKTLTGKWKAGSTFVGTGSDGAVIRELEKDPINSTALPSNSTVMPIPSGTGATTPAHNDNASRGDDTDFIHMLRRICPPMLAVCKEWADLEASAATPTLEKASEISQAIVRLSNLTADESYHP</sequence>
<organism evidence="1 2">
    <name type="scientific">Aspergillus fumigatiaffinis</name>
    <dbReference type="NCBI Taxonomy" id="340414"/>
    <lineage>
        <taxon>Eukaryota</taxon>
        <taxon>Fungi</taxon>
        <taxon>Dikarya</taxon>
        <taxon>Ascomycota</taxon>
        <taxon>Pezizomycotina</taxon>
        <taxon>Eurotiomycetes</taxon>
        <taxon>Eurotiomycetidae</taxon>
        <taxon>Eurotiales</taxon>
        <taxon>Aspergillaceae</taxon>
        <taxon>Aspergillus</taxon>
        <taxon>Aspergillus subgen. Fumigati</taxon>
    </lineage>
</organism>
<protein>
    <submittedName>
        <fullName evidence="1">Uncharacterized protein</fullName>
    </submittedName>
</protein>
<evidence type="ECO:0000313" key="2">
    <source>
        <dbReference type="Proteomes" id="UP000653565"/>
    </source>
</evidence>
<dbReference type="EMBL" id="JAAAPX010000150">
    <property type="protein sequence ID" value="KAF4228515.1"/>
    <property type="molecule type" value="Genomic_DNA"/>
</dbReference>
<reference evidence="1" key="1">
    <citation type="journal article" date="2020" name="bioRxiv">
        <title>Genomic and phenotypic heterogeneity of clinical isolates of the human pathogens Aspergillus fumigatus, Aspergillus lentulus and Aspergillus fumigatiaffinis.</title>
        <authorList>
            <person name="dos Santos R.A.C."/>
            <person name="Steenwyk J.L."/>
            <person name="Rivero-Menendez O."/>
            <person name="Mead M.E."/>
            <person name="Silva L.P."/>
            <person name="Bastos R.W."/>
            <person name="Alastruey-Izquierdo A."/>
            <person name="Goldman G.H."/>
            <person name="Rokas A."/>
        </authorList>
    </citation>
    <scope>NUCLEOTIDE SEQUENCE</scope>
    <source>
        <strain evidence="1">CNM-CM6805</strain>
    </source>
</reference>
<dbReference type="AlphaFoldDB" id="A0A8H4EFK1"/>
<evidence type="ECO:0000313" key="1">
    <source>
        <dbReference type="EMBL" id="KAF4228515.1"/>
    </source>
</evidence>
<dbReference type="OrthoDB" id="5326346at2759"/>
<reference evidence="1" key="2">
    <citation type="submission" date="2020-04" db="EMBL/GenBank/DDBJ databases">
        <authorList>
            <person name="Santos R.A.C."/>
            <person name="Steenwyk J.L."/>
            <person name="Rivero-Menendez O."/>
            <person name="Mead M.E."/>
            <person name="Silva L.P."/>
            <person name="Bastos R.W."/>
            <person name="Alastruey-Izquierdo A."/>
            <person name="Goldman G.H."/>
            <person name="Rokas A."/>
        </authorList>
    </citation>
    <scope>NUCLEOTIDE SEQUENCE</scope>
    <source>
        <strain evidence="1">CNM-CM6805</strain>
    </source>
</reference>
<name>A0A8H4EFK1_9EURO</name>
<keyword evidence="2" id="KW-1185">Reference proteome</keyword>
<dbReference type="Proteomes" id="UP000653565">
    <property type="component" value="Unassembled WGS sequence"/>
</dbReference>
<comment type="caution">
    <text evidence="1">The sequence shown here is derived from an EMBL/GenBank/DDBJ whole genome shotgun (WGS) entry which is preliminary data.</text>
</comment>
<gene>
    <name evidence="1" type="ORF">CNMCM6805_002121</name>
</gene>
<proteinExistence type="predicted"/>